<proteinExistence type="predicted"/>
<dbReference type="Proteomes" id="UP000237718">
    <property type="component" value="Unassembled WGS sequence"/>
</dbReference>
<keyword evidence="7" id="KW-0067">ATP-binding</keyword>
<keyword evidence="8" id="KW-1133">Transmembrane helix</keyword>
<evidence type="ECO:0000256" key="4">
    <source>
        <dbReference type="ARBA" id="ARBA00022679"/>
    </source>
</evidence>
<dbReference type="EMBL" id="PVUF01000013">
    <property type="protein sequence ID" value="PRZ45775.1"/>
    <property type="molecule type" value="Genomic_DNA"/>
</dbReference>
<organism evidence="10 11">
    <name type="scientific">Tritonibacter scottomollicae</name>
    <name type="common">Epibacterium scottomollicae</name>
    <dbReference type="NCBI Taxonomy" id="483013"/>
    <lineage>
        <taxon>Bacteria</taxon>
        <taxon>Pseudomonadati</taxon>
        <taxon>Pseudomonadota</taxon>
        <taxon>Alphaproteobacteria</taxon>
        <taxon>Rhodobacterales</taxon>
        <taxon>Paracoccaceae</taxon>
        <taxon>Tritonibacter</taxon>
    </lineage>
</organism>
<keyword evidence="8" id="KW-0812">Transmembrane</keyword>
<dbReference type="GO" id="GO:0004673">
    <property type="term" value="F:protein histidine kinase activity"/>
    <property type="evidence" value="ECO:0007669"/>
    <property type="project" value="UniProtKB-EC"/>
</dbReference>
<feature type="domain" description="Signal transduction histidine kinase subgroup 2 dimerisation and phosphoacceptor" evidence="9">
    <location>
        <begin position="403"/>
        <end position="476"/>
    </location>
</feature>
<dbReference type="InterPro" id="IPR036890">
    <property type="entry name" value="HATPase_C_sf"/>
</dbReference>
<evidence type="ECO:0000256" key="6">
    <source>
        <dbReference type="ARBA" id="ARBA00022777"/>
    </source>
</evidence>
<dbReference type="InterPro" id="IPR011495">
    <property type="entry name" value="Sig_transdc_His_kin_sub2_dim/P"/>
</dbReference>
<evidence type="ECO:0000256" key="7">
    <source>
        <dbReference type="ARBA" id="ARBA00022840"/>
    </source>
</evidence>
<keyword evidence="4" id="KW-0808">Transferase</keyword>
<dbReference type="Gene3D" id="3.30.565.10">
    <property type="entry name" value="Histidine kinase-like ATPase, C-terminal domain"/>
    <property type="match status" value="1"/>
</dbReference>
<feature type="transmembrane region" description="Helical" evidence="8">
    <location>
        <begin position="309"/>
        <end position="332"/>
    </location>
</feature>
<accession>A0A2T1AB01</accession>
<comment type="catalytic activity">
    <reaction evidence="1">
        <text>ATP + protein L-histidine = ADP + protein N-phospho-L-histidine.</text>
        <dbReference type="EC" id="2.7.13.3"/>
    </reaction>
</comment>
<reference evidence="10 11" key="1">
    <citation type="submission" date="2018-03" db="EMBL/GenBank/DDBJ databases">
        <title>Genomic Encyclopedia of Archaeal and Bacterial Type Strains, Phase II (KMG-II): from individual species to whole genera.</title>
        <authorList>
            <person name="Goeker M."/>
        </authorList>
    </citation>
    <scope>NUCLEOTIDE SEQUENCE [LARGE SCALE GENOMIC DNA]</scope>
    <source>
        <strain evidence="10 11">DSM 25328</strain>
    </source>
</reference>
<name>A0A2T1AB01_TRISK</name>
<dbReference type="AlphaFoldDB" id="A0A2T1AB01"/>
<dbReference type="Gene3D" id="3.30.450.20">
    <property type="entry name" value="PAS domain"/>
    <property type="match status" value="1"/>
</dbReference>
<dbReference type="PANTHER" id="PTHR41523">
    <property type="entry name" value="TWO-COMPONENT SYSTEM SENSOR PROTEIN"/>
    <property type="match status" value="1"/>
</dbReference>
<dbReference type="EC" id="2.7.13.3" evidence="2"/>
<sequence>MNFPSLAIMRGRGDPKNDSLPHDTNDASRPFAWARGLSVRLAVLLSVAMVPLGLIAVDQTVRLQQEVAESNNLSLQALTAEFAQEEREIIKSAFAAAETLALSVPDLATDVERCKSLMGRFIEATEDRYSFAGFLPRDGVMSCASSNLTIDYSANPNFPDWMRRPEREVRVNSFGPVAGSSVLIVSEPVFDDSDAFIGNQIIHVPHDRIDKQFQAKLGERPIDLVTLSAEGEILSASGARETALERLPAGMSIKELIALNPRHIETENAAGQTRLFSIVPVLSDGFYVIGSWDPDGKHTPSETGVLKSLLLTPALFPMLMWLVSLFLIYIALDRQVVRYLRLIGLQMRQFARARVLPEKPDGTYMPHELEVIENQFTQVAEKLLHDEAQLFDAMHDKDVLLKELHHRVKNNLQLISSIISMQIRRTTNKTTAAALQTVNRRVTSMATVHQTLYQASELGRVQASDLLRDVVKPLTELAPTSAPVPKIDISLDSVVLYPDQAVPLSLLTVEAATNALKYLGVDKNGERWVKVSLEVLDDLQVCLTITNSISDDSTEFEDESTGLGSQLIRGFARQLECSPQITEGEDSYEVSITFETLPFEAEDRALSGVYDEG</sequence>
<dbReference type="GO" id="GO:0005524">
    <property type="term" value="F:ATP binding"/>
    <property type="evidence" value="ECO:0007669"/>
    <property type="project" value="UniProtKB-KW"/>
</dbReference>
<gene>
    <name evidence="10" type="ORF">CLV89_11372</name>
</gene>
<evidence type="ECO:0000256" key="1">
    <source>
        <dbReference type="ARBA" id="ARBA00000085"/>
    </source>
</evidence>
<keyword evidence="8" id="KW-0472">Membrane</keyword>
<comment type="caution">
    <text evidence="10">The sequence shown here is derived from an EMBL/GenBank/DDBJ whole genome shotgun (WGS) entry which is preliminary data.</text>
</comment>
<evidence type="ECO:0000256" key="8">
    <source>
        <dbReference type="SAM" id="Phobius"/>
    </source>
</evidence>
<evidence type="ECO:0000256" key="3">
    <source>
        <dbReference type="ARBA" id="ARBA00022553"/>
    </source>
</evidence>
<evidence type="ECO:0000259" key="9">
    <source>
        <dbReference type="Pfam" id="PF07568"/>
    </source>
</evidence>
<dbReference type="Pfam" id="PF07568">
    <property type="entry name" value="HisKA_2"/>
    <property type="match status" value="1"/>
</dbReference>
<evidence type="ECO:0000256" key="2">
    <source>
        <dbReference type="ARBA" id="ARBA00012438"/>
    </source>
</evidence>
<keyword evidence="5" id="KW-0547">Nucleotide-binding</keyword>
<evidence type="ECO:0000313" key="10">
    <source>
        <dbReference type="EMBL" id="PRZ45775.1"/>
    </source>
</evidence>
<dbReference type="OrthoDB" id="9767435at2"/>
<protein>
    <recommendedName>
        <fullName evidence="2">histidine kinase</fullName>
        <ecNumber evidence="2">2.7.13.3</ecNumber>
    </recommendedName>
</protein>
<keyword evidence="6" id="KW-0418">Kinase</keyword>
<evidence type="ECO:0000256" key="5">
    <source>
        <dbReference type="ARBA" id="ARBA00022741"/>
    </source>
</evidence>
<keyword evidence="3" id="KW-0597">Phosphoprotein</keyword>
<evidence type="ECO:0000313" key="11">
    <source>
        <dbReference type="Proteomes" id="UP000237718"/>
    </source>
</evidence>
<dbReference type="PANTHER" id="PTHR41523:SF8">
    <property type="entry name" value="ETHYLENE RESPONSE SENSOR PROTEIN"/>
    <property type="match status" value="1"/>
</dbReference>